<evidence type="ECO:0000313" key="5">
    <source>
        <dbReference type="EMBL" id="MBC8570729.1"/>
    </source>
</evidence>
<feature type="domain" description="Gfo/Idh/MocA-like oxidoreductase N-terminal" evidence="3">
    <location>
        <begin position="5"/>
        <end position="123"/>
    </location>
</feature>
<dbReference type="RefSeq" id="WP_262397825.1">
    <property type="nucleotide sequence ID" value="NZ_JACRTC010000005.1"/>
</dbReference>
<dbReference type="Pfam" id="PF01408">
    <property type="entry name" value="GFO_IDH_MocA"/>
    <property type="match status" value="1"/>
</dbReference>
<dbReference type="Proteomes" id="UP000660861">
    <property type="component" value="Unassembled WGS sequence"/>
</dbReference>
<dbReference type="InterPro" id="IPR036291">
    <property type="entry name" value="NAD(P)-bd_dom_sf"/>
</dbReference>
<evidence type="ECO:0000259" key="3">
    <source>
        <dbReference type="Pfam" id="PF01408"/>
    </source>
</evidence>
<dbReference type="InterPro" id="IPR000683">
    <property type="entry name" value="Gfo/Idh/MocA-like_OxRdtase_N"/>
</dbReference>
<dbReference type="SUPFAM" id="SSF51735">
    <property type="entry name" value="NAD(P)-binding Rossmann-fold domains"/>
    <property type="match status" value="1"/>
</dbReference>
<evidence type="ECO:0000313" key="6">
    <source>
        <dbReference type="Proteomes" id="UP000660861"/>
    </source>
</evidence>
<dbReference type="EMBL" id="JACRTC010000005">
    <property type="protein sequence ID" value="MBC8570729.1"/>
    <property type="molecule type" value="Genomic_DNA"/>
</dbReference>
<dbReference type="Gene3D" id="3.30.360.10">
    <property type="entry name" value="Dihydrodipicolinate Reductase, domain 2"/>
    <property type="match status" value="1"/>
</dbReference>
<comment type="similarity">
    <text evidence="1">Belongs to the Gfo/Idh/MocA family.</text>
</comment>
<sequence>MKKMIKWGILGTGTIATKFCTGLCALQDAQIYAVGSRTQASADRFARRFAISKAYGSYEALASDPEVDVIYIATPHTFHMENALLCLSHNKPVLCEKPFALNAAQAEKVFDLARQKNLFVMEAFWTRFQPLATELLSRLSSGEFGAVRSVSAAFGFEEELGPQGRLLNKNLAGGALLDVGIYTLSYAGMIFGEAPSSLTSVARIGDTGVDEQNAILTQYPSGGIGCLQSAVTADIPNDAQIIATKARVDIPEFWHAETAYVFPKEGQPYEIHLPFMKNGYEYEAMEVMDCLRQGKVESDILPWSHTLQIMELLDRCREQWGLQYPQE</sequence>
<dbReference type="Pfam" id="PF22725">
    <property type="entry name" value="GFO_IDH_MocA_C3"/>
    <property type="match status" value="1"/>
</dbReference>
<dbReference type="GO" id="GO:0000166">
    <property type="term" value="F:nucleotide binding"/>
    <property type="evidence" value="ECO:0007669"/>
    <property type="project" value="InterPro"/>
</dbReference>
<dbReference type="PANTHER" id="PTHR22604">
    <property type="entry name" value="OXIDOREDUCTASES"/>
    <property type="match status" value="1"/>
</dbReference>
<dbReference type="GO" id="GO:0016491">
    <property type="term" value="F:oxidoreductase activity"/>
    <property type="evidence" value="ECO:0007669"/>
    <property type="project" value="UniProtKB-KW"/>
</dbReference>
<accession>A0A926EEK2</accession>
<comment type="caution">
    <text evidence="5">The sequence shown here is derived from an EMBL/GenBank/DDBJ whole genome shotgun (WGS) entry which is preliminary data.</text>
</comment>
<dbReference type="InterPro" id="IPR055170">
    <property type="entry name" value="GFO_IDH_MocA-like_dom"/>
</dbReference>
<dbReference type="InterPro" id="IPR050984">
    <property type="entry name" value="Gfo/Idh/MocA_domain"/>
</dbReference>
<protein>
    <submittedName>
        <fullName evidence="5">Gfo/Idh/MocA family oxidoreductase</fullName>
    </submittedName>
</protein>
<evidence type="ECO:0000256" key="2">
    <source>
        <dbReference type="ARBA" id="ARBA00023002"/>
    </source>
</evidence>
<name>A0A926EEK2_9FIRM</name>
<keyword evidence="6" id="KW-1185">Reference proteome</keyword>
<dbReference type="PANTHER" id="PTHR22604:SF105">
    <property type="entry name" value="TRANS-1,2-DIHYDROBENZENE-1,2-DIOL DEHYDROGENASE"/>
    <property type="match status" value="1"/>
</dbReference>
<gene>
    <name evidence="5" type="ORF">H8709_07800</name>
</gene>
<feature type="domain" description="GFO/IDH/MocA-like oxidoreductase" evidence="4">
    <location>
        <begin position="138"/>
        <end position="247"/>
    </location>
</feature>
<organism evidence="5 6">
    <name type="scientific">Zongyangia hominis</name>
    <dbReference type="NCBI Taxonomy" id="2763677"/>
    <lineage>
        <taxon>Bacteria</taxon>
        <taxon>Bacillati</taxon>
        <taxon>Bacillota</taxon>
        <taxon>Clostridia</taxon>
        <taxon>Eubacteriales</taxon>
        <taxon>Oscillospiraceae</taxon>
        <taxon>Zongyangia</taxon>
    </lineage>
</organism>
<proteinExistence type="inferred from homology"/>
<dbReference type="AlphaFoldDB" id="A0A926EEK2"/>
<evidence type="ECO:0000259" key="4">
    <source>
        <dbReference type="Pfam" id="PF22725"/>
    </source>
</evidence>
<dbReference type="Gene3D" id="3.40.50.720">
    <property type="entry name" value="NAD(P)-binding Rossmann-like Domain"/>
    <property type="match status" value="1"/>
</dbReference>
<evidence type="ECO:0000256" key="1">
    <source>
        <dbReference type="ARBA" id="ARBA00010928"/>
    </source>
</evidence>
<dbReference type="SUPFAM" id="SSF55347">
    <property type="entry name" value="Glyceraldehyde-3-phosphate dehydrogenase-like, C-terminal domain"/>
    <property type="match status" value="1"/>
</dbReference>
<keyword evidence="2" id="KW-0560">Oxidoreductase</keyword>
<reference evidence="5" key="1">
    <citation type="submission" date="2020-08" db="EMBL/GenBank/DDBJ databases">
        <title>Genome public.</title>
        <authorList>
            <person name="Liu C."/>
            <person name="Sun Q."/>
        </authorList>
    </citation>
    <scope>NUCLEOTIDE SEQUENCE</scope>
    <source>
        <strain evidence="5">NSJ-54</strain>
    </source>
</reference>